<dbReference type="Proteomes" id="UP001213681">
    <property type="component" value="Unassembled WGS sequence"/>
</dbReference>
<reference evidence="1" key="1">
    <citation type="submission" date="2022-12" db="EMBL/GenBank/DDBJ databases">
        <authorList>
            <person name="Petersen C."/>
        </authorList>
    </citation>
    <scope>NUCLEOTIDE SEQUENCE</scope>
    <source>
        <strain evidence="1">IBT 16125</strain>
    </source>
</reference>
<name>A0AAD6BX25_9EURO</name>
<dbReference type="InterPro" id="IPR022085">
    <property type="entry name" value="OpdG"/>
</dbReference>
<dbReference type="GeneID" id="81606320"/>
<accession>A0AAD6BX25</accession>
<keyword evidence="2" id="KW-1185">Reference proteome</keyword>
<dbReference type="EMBL" id="JAPVEA010000009">
    <property type="protein sequence ID" value="KAJ5433540.1"/>
    <property type="molecule type" value="Genomic_DNA"/>
</dbReference>
<gene>
    <name evidence="1" type="ORF">N7458_012696</name>
</gene>
<dbReference type="RefSeq" id="XP_056760831.1">
    <property type="nucleotide sequence ID" value="XM_056916077.1"/>
</dbReference>
<dbReference type="Pfam" id="PF12311">
    <property type="entry name" value="DUF3632"/>
    <property type="match status" value="1"/>
</dbReference>
<comment type="caution">
    <text evidence="1">The sequence shown here is derived from an EMBL/GenBank/DDBJ whole genome shotgun (WGS) entry which is preliminary data.</text>
</comment>
<evidence type="ECO:0000313" key="1">
    <source>
        <dbReference type="EMBL" id="KAJ5433540.1"/>
    </source>
</evidence>
<sequence length="87" mass="9949">MAQWVRHAGEAMFLTLRSQEPTCNMDGVDTTGELYWGEAGFCPERWSFWIKRAFELTQEVSENLRPLVLSAAHRMVDISMLGAARLM</sequence>
<evidence type="ECO:0000313" key="2">
    <source>
        <dbReference type="Proteomes" id="UP001213681"/>
    </source>
</evidence>
<dbReference type="AlphaFoldDB" id="A0AAD6BX25"/>
<proteinExistence type="predicted"/>
<reference evidence="1" key="2">
    <citation type="journal article" date="2023" name="IMA Fungus">
        <title>Comparative genomic study of the Penicillium genus elucidates a diverse pangenome and 15 lateral gene transfer events.</title>
        <authorList>
            <person name="Petersen C."/>
            <person name="Sorensen T."/>
            <person name="Nielsen M.R."/>
            <person name="Sondergaard T.E."/>
            <person name="Sorensen J.L."/>
            <person name="Fitzpatrick D.A."/>
            <person name="Frisvad J.C."/>
            <person name="Nielsen K.L."/>
        </authorList>
    </citation>
    <scope>NUCLEOTIDE SEQUENCE</scope>
    <source>
        <strain evidence="1">IBT 16125</strain>
    </source>
</reference>
<protein>
    <submittedName>
        <fullName evidence="1">Uncharacterized protein</fullName>
    </submittedName>
</protein>
<organism evidence="1 2">
    <name type="scientific">Penicillium daleae</name>
    <dbReference type="NCBI Taxonomy" id="63821"/>
    <lineage>
        <taxon>Eukaryota</taxon>
        <taxon>Fungi</taxon>
        <taxon>Dikarya</taxon>
        <taxon>Ascomycota</taxon>
        <taxon>Pezizomycotina</taxon>
        <taxon>Eurotiomycetes</taxon>
        <taxon>Eurotiomycetidae</taxon>
        <taxon>Eurotiales</taxon>
        <taxon>Aspergillaceae</taxon>
        <taxon>Penicillium</taxon>
    </lineage>
</organism>